<dbReference type="RefSeq" id="WP_015753198.1">
    <property type="nucleotide sequence ID" value="NC_013222.1"/>
</dbReference>
<accession>A4CHN3</accession>
<dbReference type="STRING" id="313596.RB2501_06065"/>
<dbReference type="Proteomes" id="UP000009049">
    <property type="component" value="Chromosome"/>
</dbReference>
<organism evidence="4 5">
    <name type="scientific">Robiginitalea biformata (strain ATCC BAA-864 / DSM 15991 / KCTC 12146 / HTCC2501)</name>
    <dbReference type="NCBI Taxonomy" id="313596"/>
    <lineage>
        <taxon>Bacteria</taxon>
        <taxon>Pseudomonadati</taxon>
        <taxon>Bacteroidota</taxon>
        <taxon>Flavobacteriia</taxon>
        <taxon>Flavobacteriales</taxon>
        <taxon>Flavobacteriaceae</taxon>
        <taxon>Robiginitalea</taxon>
    </lineage>
</organism>
<keyword evidence="5" id="KW-1185">Reference proteome</keyword>
<dbReference type="Pfam" id="PF02321">
    <property type="entry name" value="OEP"/>
    <property type="match status" value="2"/>
</dbReference>
<name>A4CHN3_ROBBH</name>
<evidence type="ECO:0000313" key="5">
    <source>
        <dbReference type="Proteomes" id="UP000009049"/>
    </source>
</evidence>
<dbReference type="InterPro" id="IPR010131">
    <property type="entry name" value="MdtP/NodT-like"/>
</dbReference>
<dbReference type="AlphaFoldDB" id="A4CHN3"/>
<dbReference type="SUPFAM" id="SSF56954">
    <property type="entry name" value="Outer membrane efflux proteins (OEP)"/>
    <property type="match status" value="1"/>
</dbReference>
<dbReference type="PANTHER" id="PTHR30203">
    <property type="entry name" value="OUTER MEMBRANE CATION EFFLUX PROTEIN"/>
    <property type="match status" value="1"/>
</dbReference>
<keyword evidence="2 3" id="KW-0812">Transmembrane</keyword>
<dbReference type="PANTHER" id="PTHR30203:SF33">
    <property type="entry name" value="BLR4455 PROTEIN"/>
    <property type="match status" value="1"/>
</dbReference>
<evidence type="ECO:0000313" key="4">
    <source>
        <dbReference type="EMBL" id="EAR16441.1"/>
    </source>
</evidence>
<keyword evidence="2" id="KW-1134">Transmembrane beta strand</keyword>
<keyword evidence="2 3" id="KW-0472">Membrane</keyword>
<gene>
    <name evidence="4" type="ordered locus">RB2501_06065</name>
</gene>
<keyword evidence="3" id="KW-1133">Transmembrane helix</keyword>
<dbReference type="NCBIfam" id="TIGR01845">
    <property type="entry name" value="outer_NodT"/>
    <property type="match status" value="1"/>
</dbReference>
<evidence type="ECO:0000256" key="2">
    <source>
        <dbReference type="RuleBase" id="RU362097"/>
    </source>
</evidence>
<comment type="similarity">
    <text evidence="1 2">Belongs to the outer membrane factor (OMF) (TC 1.B.17) family.</text>
</comment>
<dbReference type="InterPro" id="IPR003423">
    <property type="entry name" value="OMP_efflux"/>
</dbReference>
<dbReference type="Gene3D" id="2.20.200.10">
    <property type="entry name" value="Outer membrane efflux proteins (OEP)"/>
    <property type="match status" value="1"/>
</dbReference>
<feature type="transmembrane region" description="Helical" evidence="3">
    <location>
        <begin position="32"/>
        <end position="52"/>
    </location>
</feature>
<keyword evidence="2" id="KW-0449">Lipoprotein</keyword>
<dbReference type="KEGG" id="rbi:RB2501_06065"/>
<proteinExistence type="inferred from homology"/>
<comment type="subcellular location">
    <subcellularLocation>
        <location evidence="2">Cell membrane</location>
        <topology evidence="2">Lipid-anchor</topology>
    </subcellularLocation>
</comment>
<reference evidence="4 5" key="1">
    <citation type="journal article" date="2009" name="J. Bacteriol.">
        <title>Complete genome sequence of Robiginitalea biformata HTCC2501.</title>
        <authorList>
            <person name="Oh H.M."/>
            <person name="Giovannoni S.J."/>
            <person name="Lee K."/>
            <person name="Ferriera S."/>
            <person name="Johnson J."/>
            <person name="Cho J.C."/>
        </authorList>
    </citation>
    <scope>NUCLEOTIDE SEQUENCE [LARGE SCALE GENOMIC DNA]</scope>
    <source>
        <strain evidence="5">ATCC BAA-864 / HTCC2501 / KCTC 12146</strain>
    </source>
</reference>
<sequence>MPTIYCVISKQFFSYGSGRETATGVYSAFSSLFSYVFSLFALLFLTFSFIGCGPSRESIQPTTGLDSLQTLSAAGEVPLPQRWWEQFDDPQLEGLIDSALTRNFNLAAAWERFRQAQFVLKREKGIRWPQFEGGAQSAISRPQPDFAGGENIQFGASAQYEIDLWGRIGTGLRAEAYRAQASLADYRTASLSLAAEVSLTWFRLKAARQQLALAKDQIQTNEDIFRLIRARFGGGQVRAVDILRQQQLLESTRNQRLIFEQNVALLEHQLAILLGKQPQAIDPPEAQDFPELPALPSTGLPLELVRRRPDIQQAYLTLHAADRDYATAVRAKYPRLSLRLSGQQRANDYESLFQEWAYTLAGNIVAPLFYGGSLSAEANRSEAARQEAIYNYGQTVLTAFQEVEDALVQEQVQASRLEILEKQLDLAQKTNGQLRNEFLNGFSPYLDVLLGLDQEQQLKRDLIDARLAQLEIRVGLYRALAGSFETEREIALNSEEKTTP</sequence>
<dbReference type="EMBL" id="CP001712">
    <property type="protein sequence ID" value="EAR16441.1"/>
    <property type="molecule type" value="Genomic_DNA"/>
</dbReference>
<dbReference type="eggNOG" id="COG1538">
    <property type="taxonomic scope" value="Bacteria"/>
</dbReference>
<dbReference type="GO" id="GO:0015562">
    <property type="term" value="F:efflux transmembrane transporter activity"/>
    <property type="evidence" value="ECO:0007669"/>
    <property type="project" value="InterPro"/>
</dbReference>
<dbReference type="GO" id="GO:0005886">
    <property type="term" value="C:plasma membrane"/>
    <property type="evidence" value="ECO:0007669"/>
    <property type="project" value="UniProtKB-SubCell"/>
</dbReference>
<dbReference type="Gene3D" id="1.20.1600.10">
    <property type="entry name" value="Outer membrane efflux proteins (OEP)"/>
    <property type="match status" value="1"/>
</dbReference>
<evidence type="ECO:0000256" key="3">
    <source>
        <dbReference type="SAM" id="Phobius"/>
    </source>
</evidence>
<evidence type="ECO:0000256" key="1">
    <source>
        <dbReference type="ARBA" id="ARBA00007613"/>
    </source>
</evidence>
<dbReference type="HOGENOM" id="CLU_012817_13_1_10"/>
<keyword evidence="2" id="KW-0564">Palmitate</keyword>
<protein>
    <submittedName>
        <fullName evidence="4">Probable outer membrane protein</fullName>
    </submittedName>
</protein>